<keyword evidence="5" id="KW-1133">Transmembrane helix</keyword>
<evidence type="ECO:0000256" key="7">
    <source>
        <dbReference type="RuleBase" id="RU003879"/>
    </source>
</evidence>
<accession>A0A6S6U0C7</accession>
<dbReference type="GO" id="GO:0022857">
    <property type="term" value="F:transmembrane transporter activity"/>
    <property type="evidence" value="ECO:0007669"/>
    <property type="project" value="InterPro"/>
</dbReference>
<dbReference type="PANTHER" id="PTHR30558">
    <property type="entry name" value="EXBD MEMBRANE COMPONENT OF PMF-DRIVEN MACROMOLECULE IMPORT SYSTEM"/>
    <property type="match status" value="1"/>
</dbReference>
<dbReference type="GO" id="GO:0015031">
    <property type="term" value="P:protein transport"/>
    <property type="evidence" value="ECO:0007669"/>
    <property type="project" value="UniProtKB-KW"/>
</dbReference>
<comment type="subcellular location">
    <subcellularLocation>
        <location evidence="1">Cell membrane</location>
        <topology evidence="1">Single-pass membrane protein</topology>
    </subcellularLocation>
    <subcellularLocation>
        <location evidence="7">Cell membrane</location>
        <topology evidence="7">Single-pass type II membrane protein</topology>
    </subcellularLocation>
</comment>
<dbReference type="Pfam" id="PF02472">
    <property type="entry name" value="ExbD"/>
    <property type="match status" value="1"/>
</dbReference>
<evidence type="ECO:0000256" key="6">
    <source>
        <dbReference type="ARBA" id="ARBA00023136"/>
    </source>
</evidence>
<keyword evidence="7" id="KW-0813">Transport</keyword>
<evidence type="ECO:0000256" key="4">
    <source>
        <dbReference type="ARBA" id="ARBA00022692"/>
    </source>
</evidence>
<keyword evidence="7" id="KW-0653">Protein transport</keyword>
<organism evidence="8">
    <name type="scientific">uncultured Aureispira sp</name>
    <dbReference type="NCBI Taxonomy" id="1331704"/>
    <lineage>
        <taxon>Bacteria</taxon>
        <taxon>Pseudomonadati</taxon>
        <taxon>Bacteroidota</taxon>
        <taxon>Saprospiria</taxon>
        <taxon>Saprospirales</taxon>
        <taxon>Saprospiraceae</taxon>
        <taxon>Aureispira</taxon>
        <taxon>environmental samples</taxon>
    </lineage>
</organism>
<protein>
    <submittedName>
        <fullName evidence="8">Biopolymer transport protein ExbD/TolR</fullName>
    </submittedName>
</protein>
<gene>
    <name evidence="8" type="ORF">HELGO_WM20106</name>
</gene>
<name>A0A6S6U0C7_9BACT</name>
<comment type="similarity">
    <text evidence="2 7">Belongs to the ExbD/TolR family.</text>
</comment>
<reference evidence="8" key="1">
    <citation type="submission" date="2020-01" db="EMBL/GenBank/DDBJ databases">
        <authorList>
            <person name="Meier V. D."/>
            <person name="Meier V D."/>
        </authorList>
    </citation>
    <scope>NUCLEOTIDE SEQUENCE</scope>
    <source>
        <strain evidence="8">HLG_WM_MAG_10</strain>
    </source>
</reference>
<evidence type="ECO:0000256" key="5">
    <source>
        <dbReference type="ARBA" id="ARBA00022989"/>
    </source>
</evidence>
<proteinExistence type="inferred from homology"/>
<keyword evidence="3" id="KW-1003">Cell membrane</keyword>
<dbReference type="Gene3D" id="3.30.420.270">
    <property type="match status" value="1"/>
</dbReference>
<evidence type="ECO:0000313" key="8">
    <source>
        <dbReference type="EMBL" id="CAA6825124.1"/>
    </source>
</evidence>
<dbReference type="GO" id="GO:0005886">
    <property type="term" value="C:plasma membrane"/>
    <property type="evidence" value="ECO:0007669"/>
    <property type="project" value="UniProtKB-SubCell"/>
</dbReference>
<evidence type="ECO:0000256" key="2">
    <source>
        <dbReference type="ARBA" id="ARBA00005811"/>
    </source>
</evidence>
<keyword evidence="6" id="KW-0472">Membrane</keyword>
<dbReference type="EMBL" id="CACVAQ010000357">
    <property type="protein sequence ID" value="CAA6825124.1"/>
    <property type="molecule type" value="Genomic_DNA"/>
</dbReference>
<sequence>MGLKKRNKANAEFSMSSLTDIIFLLLIFFMLTSSLTTPNAQNLERPKSNSKTQSPQNVALSITSDGEFYIDAQKEPVPRAQLEQKLLEAINKERQNNLEKKIETEVTIVLNVEMTETTGTIVEYMKLSNKLGVRLILATEASDEQKEKTS</sequence>
<dbReference type="AlphaFoldDB" id="A0A6S6U0C7"/>
<evidence type="ECO:0000256" key="1">
    <source>
        <dbReference type="ARBA" id="ARBA00004162"/>
    </source>
</evidence>
<dbReference type="InterPro" id="IPR003400">
    <property type="entry name" value="ExbD"/>
</dbReference>
<keyword evidence="4 7" id="KW-0812">Transmembrane</keyword>
<evidence type="ECO:0000256" key="3">
    <source>
        <dbReference type="ARBA" id="ARBA00022475"/>
    </source>
</evidence>